<evidence type="ECO:0000256" key="3">
    <source>
        <dbReference type="ARBA" id="ARBA00023163"/>
    </source>
</evidence>
<evidence type="ECO:0000313" key="7">
    <source>
        <dbReference type="Proteomes" id="UP000002077"/>
    </source>
</evidence>
<reference evidence="6 7" key="1">
    <citation type="journal article" date="2010" name="BMC Genomics">
        <title>Complete genome sequence and lifestyle of black-pigmented Corynebacterium aurimucosum ATCC 700975 (formerly C. nigricans CN-1) isolated from a vaginal swab of a woman with spontaneous abortion.</title>
        <authorList>
            <person name="Trost E."/>
            <person name="Gotker S."/>
            <person name="Schneider J."/>
            <person name="Schneiker-Bekel S."/>
            <person name="Szczepanowski R."/>
            <person name="Tilker A."/>
            <person name="Viehoever P."/>
            <person name="Arnold W."/>
            <person name="Bekel T."/>
            <person name="Blom J."/>
            <person name="Gartemann K.H."/>
            <person name="Linke B."/>
            <person name="Goesmann A."/>
            <person name="Puhler A."/>
            <person name="Shukla S.K."/>
            <person name="Tauch A."/>
        </authorList>
    </citation>
    <scope>NUCLEOTIDE SEQUENCE [LARGE SCALE GENOMIC DNA]</scope>
    <source>
        <strain evidence="7">ATCC 700975 / DSM 44827 / CIP 107346 / CN-1</strain>
    </source>
</reference>
<dbReference type="GO" id="GO:0003677">
    <property type="term" value="F:DNA binding"/>
    <property type="evidence" value="ECO:0007669"/>
    <property type="project" value="UniProtKB-KW"/>
</dbReference>
<evidence type="ECO:0000313" key="6">
    <source>
        <dbReference type="EMBL" id="ACP32747.1"/>
    </source>
</evidence>
<accession>C3PFZ3</accession>
<proteinExistence type="predicted"/>
<dbReference type="InterPro" id="IPR036390">
    <property type="entry name" value="WH_DNA-bd_sf"/>
</dbReference>
<organism evidence="6 7">
    <name type="scientific">Corynebacterium aurimucosum (strain ATCC 700975 / DSM 44827 / CIP 107346 / CN-1)</name>
    <name type="common">Corynebacterium nigricans</name>
    <dbReference type="NCBI Taxonomy" id="548476"/>
    <lineage>
        <taxon>Bacteria</taxon>
        <taxon>Bacillati</taxon>
        <taxon>Actinomycetota</taxon>
        <taxon>Actinomycetes</taxon>
        <taxon>Mycobacteriales</taxon>
        <taxon>Corynebacteriaceae</taxon>
        <taxon>Corynebacterium</taxon>
    </lineage>
</organism>
<dbReference type="GO" id="GO:0045892">
    <property type="term" value="P:negative regulation of DNA-templated transcription"/>
    <property type="evidence" value="ECO:0007669"/>
    <property type="project" value="TreeGrafter"/>
</dbReference>
<dbReference type="PANTHER" id="PTHR30136">
    <property type="entry name" value="HELIX-TURN-HELIX TRANSCRIPTIONAL REGULATOR, ICLR FAMILY"/>
    <property type="match status" value="1"/>
</dbReference>
<dbReference type="InterPro" id="IPR005471">
    <property type="entry name" value="Tscrpt_reg_IclR_N"/>
</dbReference>
<dbReference type="eggNOG" id="COG1414">
    <property type="taxonomic scope" value="Bacteria"/>
</dbReference>
<dbReference type="InterPro" id="IPR029016">
    <property type="entry name" value="GAF-like_dom_sf"/>
</dbReference>
<dbReference type="HOGENOM" id="CLU_062618_4_1_11"/>
<dbReference type="InterPro" id="IPR014757">
    <property type="entry name" value="Tscrpt_reg_IclR_C"/>
</dbReference>
<gene>
    <name evidence="6" type="primary">ltbR</name>
    <name evidence="6" type="ordered locus">cauri_1154</name>
</gene>
<evidence type="ECO:0000256" key="1">
    <source>
        <dbReference type="ARBA" id="ARBA00023015"/>
    </source>
</evidence>
<dbReference type="Proteomes" id="UP000002077">
    <property type="component" value="Chromosome"/>
</dbReference>
<dbReference type="GO" id="GO:0003700">
    <property type="term" value="F:DNA-binding transcription factor activity"/>
    <property type="evidence" value="ECO:0007669"/>
    <property type="project" value="TreeGrafter"/>
</dbReference>
<dbReference type="PANTHER" id="PTHR30136:SF39">
    <property type="entry name" value="TRANSCRIPTIONAL REGULATORY PROTEIN"/>
    <property type="match status" value="1"/>
</dbReference>
<evidence type="ECO:0000256" key="2">
    <source>
        <dbReference type="ARBA" id="ARBA00023125"/>
    </source>
</evidence>
<dbReference type="SUPFAM" id="SSF46785">
    <property type="entry name" value="Winged helix' DNA-binding domain"/>
    <property type="match status" value="1"/>
</dbReference>
<sequence>MVAPYLLCECQFLSHVSLHLKSQLMGRRFHYMGEYSAVSGIKVLDRAVAIMMAATNRPSTLNELCETTGLPRATAHRLATALEAHRILTRTPDGKWGAGPALPGNRDRIIETAGPIMEELLDATGESVQLYELSGTTRTCIATREPEIGLHNVVPVGRQLPLTSGSAARIFAAFADVHVEDAIFSAHDVELARTNGYSESIEERESNLASVSAPVFDGAGNFIAVLSISGSAERFRPSPAEKFADVLVSASHRLSAALSNGAPNNGNR</sequence>
<name>C3PFZ3_CORA7</name>
<protein>
    <submittedName>
        <fullName evidence="6">Leucine and tryptophan biosynthesis regulator</fullName>
    </submittedName>
</protein>
<evidence type="ECO:0000259" key="5">
    <source>
        <dbReference type="PROSITE" id="PS51078"/>
    </source>
</evidence>
<feature type="domain" description="HTH iclR-type" evidence="4">
    <location>
        <begin position="41"/>
        <end position="100"/>
    </location>
</feature>
<dbReference type="PROSITE" id="PS51077">
    <property type="entry name" value="HTH_ICLR"/>
    <property type="match status" value="1"/>
</dbReference>
<keyword evidence="1" id="KW-0805">Transcription regulation</keyword>
<dbReference type="Gene3D" id="1.10.10.10">
    <property type="entry name" value="Winged helix-like DNA-binding domain superfamily/Winged helix DNA-binding domain"/>
    <property type="match status" value="1"/>
</dbReference>
<dbReference type="Gene3D" id="3.30.450.40">
    <property type="match status" value="1"/>
</dbReference>
<dbReference type="Pfam" id="PF01614">
    <property type="entry name" value="IclR_C"/>
    <property type="match status" value="1"/>
</dbReference>
<keyword evidence="2" id="KW-0238">DNA-binding</keyword>
<dbReference type="SMART" id="SM00346">
    <property type="entry name" value="HTH_ICLR"/>
    <property type="match status" value="1"/>
</dbReference>
<dbReference type="AlphaFoldDB" id="C3PFZ3"/>
<dbReference type="EMBL" id="CP001601">
    <property type="protein sequence ID" value="ACP32747.1"/>
    <property type="molecule type" value="Genomic_DNA"/>
</dbReference>
<feature type="domain" description="IclR-ED" evidence="5">
    <location>
        <begin position="94"/>
        <end position="260"/>
    </location>
</feature>
<keyword evidence="7" id="KW-1185">Reference proteome</keyword>
<dbReference type="KEGG" id="car:cauri_1154"/>
<keyword evidence="3" id="KW-0804">Transcription</keyword>
<evidence type="ECO:0000259" key="4">
    <source>
        <dbReference type="PROSITE" id="PS51077"/>
    </source>
</evidence>
<dbReference type="Pfam" id="PF09339">
    <property type="entry name" value="HTH_IclR"/>
    <property type="match status" value="1"/>
</dbReference>
<dbReference type="SUPFAM" id="SSF55781">
    <property type="entry name" value="GAF domain-like"/>
    <property type="match status" value="1"/>
</dbReference>
<dbReference type="InterPro" id="IPR036388">
    <property type="entry name" value="WH-like_DNA-bd_sf"/>
</dbReference>
<dbReference type="PROSITE" id="PS51078">
    <property type="entry name" value="ICLR_ED"/>
    <property type="match status" value="1"/>
</dbReference>
<dbReference type="STRING" id="548476.cauri_1154"/>
<dbReference type="InterPro" id="IPR050707">
    <property type="entry name" value="HTH_MetabolicPath_Reg"/>
</dbReference>